<evidence type="ECO:0008006" key="4">
    <source>
        <dbReference type="Google" id="ProtNLM"/>
    </source>
</evidence>
<protein>
    <recommendedName>
        <fullName evidence="4">Anti-anti-sigma factor</fullName>
    </recommendedName>
</protein>
<sequence length="154" mass="16517">MERTADEVARPEFTSTGPSHVDPLVHERAKPGGRIPRPSPNAYRISSTTLDTGAVVVRVTGLPDHNAAQEFGAALTAAVDTRPPLLVADLFGLRTAGKGIAEALLSAYHRGRPSTCLRVVARQVAALRGLSKTPVWELVEIYPTVAYAVRTPWV</sequence>
<feature type="compositionally biased region" description="Basic and acidic residues" evidence="1">
    <location>
        <begin position="1"/>
        <end position="10"/>
    </location>
</feature>
<comment type="caution">
    <text evidence="2">The sequence shown here is derived from an EMBL/GenBank/DDBJ whole genome shotgun (WGS) entry which is preliminary data.</text>
</comment>
<proteinExistence type="predicted"/>
<name>A0A9W6QR85_9PSEU</name>
<reference evidence="2" key="1">
    <citation type="submission" date="2023-02" db="EMBL/GenBank/DDBJ databases">
        <title>Actinokineospora globicatena NBRC 15670.</title>
        <authorList>
            <person name="Ichikawa N."/>
            <person name="Sato H."/>
            <person name="Tonouchi N."/>
        </authorList>
    </citation>
    <scope>NUCLEOTIDE SEQUENCE</scope>
    <source>
        <strain evidence="2">NBRC 15670</strain>
    </source>
</reference>
<dbReference type="EMBL" id="BSSD01000006">
    <property type="protein sequence ID" value="GLW93268.1"/>
    <property type="molecule type" value="Genomic_DNA"/>
</dbReference>
<dbReference type="InterPro" id="IPR036513">
    <property type="entry name" value="STAS_dom_sf"/>
</dbReference>
<evidence type="ECO:0000313" key="2">
    <source>
        <dbReference type="EMBL" id="GLW93268.1"/>
    </source>
</evidence>
<accession>A0A9W6QR85</accession>
<feature type="region of interest" description="Disordered" evidence="1">
    <location>
        <begin position="1"/>
        <end position="39"/>
    </location>
</feature>
<organism evidence="2 3">
    <name type="scientific">Actinokineospora globicatena</name>
    <dbReference type="NCBI Taxonomy" id="103729"/>
    <lineage>
        <taxon>Bacteria</taxon>
        <taxon>Bacillati</taxon>
        <taxon>Actinomycetota</taxon>
        <taxon>Actinomycetes</taxon>
        <taxon>Pseudonocardiales</taxon>
        <taxon>Pseudonocardiaceae</taxon>
        <taxon>Actinokineospora</taxon>
    </lineage>
</organism>
<dbReference type="Gene3D" id="3.30.750.24">
    <property type="entry name" value="STAS domain"/>
    <property type="match status" value="1"/>
</dbReference>
<dbReference type="AlphaFoldDB" id="A0A9W6QR85"/>
<keyword evidence="3" id="KW-1185">Reference proteome</keyword>
<evidence type="ECO:0000256" key="1">
    <source>
        <dbReference type="SAM" id="MobiDB-lite"/>
    </source>
</evidence>
<gene>
    <name evidence="2" type="ORF">Aglo03_40840</name>
</gene>
<evidence type="ECO:0000313" key="3">
    <source>
        <dbReference type="Proteomes" id="UP001165042"/>
    </source>
</evidence>
<dbReference type="Proteomes" id="UP001165042">
    <property type="component" value="Unassembled WGS sequence"/>
</dbReference>